<protein>
    <submittedName>
        <fullName evidence="1">Uncharacterized protein</fullName>
    </submittedName>
</protein>
<reference evidence="1" key="2">
    <citation type="submission" date="2018-04" db="EMBL/GenBank/DDBJ databases">
        <title>OnivRS2 (Oryza nivara Reference Sequence Version 2).</title>
        <authorList>
            <person name="Zhang J."/>
            <person name="Kudrna D."/>
            <person name="Lee S."/>
            <person name="Talag J."/>
            <person name="Rajasekar S."/>
            <person name="Welchert J."/>
            <person name="Hsing Y.-I."/>
            <person name="Wing R.A."/>
        </authorList>
    </citation>
    <scope>NUCLEOTIDE SEQUENCE [LARGE SCALE GENOMIC DNA]</scope>
    <source>
        <strain evidence="1">SL10</strain>
    </source>
</reference>
<proteinExistence type="predicted"/>
<evidence type="ECO:0000313" key="1">
    <source>
        <dbReference type="EnsemblPlants" id="ONIVA12G06410.8"/>
    </source>
</evidence>
<dbReference type="Proteomes" id="UP000006591">
    <property type="component" value="Chromosome 12"/>
</dbReference>
<dbReference type="HOGENOM" id="CLU_2945700_0_0_1"/>
<keyword evidence="2" id="KW-1185">Reference proteome</keyword>
<organism evidence="1">
    <name type="scientific">Oryza nivara</name>
    <name type="common">Indian wild rice</name>
    <name type="synonym">Oryza sativa f. spontanea</name>
    <dbReference type="NCBI Taxonomy" id="4536"/>
    <lineage>
        <taxon>Eukaryota</taxon>
        <taxon>Viridiplantae</taxon>
        <taxon>Streptophyta</taxon>
        <taxon>Embryophyta</taxon>
        <taxon>Tracheophyta</taxon>
        <taxon>Spermatophyta</taxon>
        <taxon>Magnoliopsida</taxon>
        <taxon>Liliopsida</taxon>
        <taxon>Poales</taxon>
        <taxon>Poaceae</taxon>
        <taxon>BOP clade</taxon>
        <taxon>Oryzoideae</taxon>
        <taxon>Oryzeae</taxon>
        <taxon>Oryzinae</taxon>
        <taxon>Oryza</taxon>
    </lineage>
</organism>
<accession>A0A0E0J895</accession>
<dbReference type="Gramene" id="ONIVA12G06410.8">
    <property type="protein sequence ID" value="ONIVA12G06410.8"/>
    <property type="gene ID" value="ONIVA12G06410"/>
</dbReference>
<dbReference type="EnsemblPlants" id="ONIVA12G06410.8">
    <property type="protein sequence ID" value="ONIVA12G06410.8"/>
    <property type="gene ID" value="ONIVA12G06410"/>
</dbReference>
<dbReference type="AlphaFoldDB" id="A0A0E0J895"/>
<sequence length="60" mass="6920">MEEEKRIQWREGGLLLFYNGLLIDGVMQGRAWTLKKDQEGILETGSKKEAGDSRVDGRFY</sequence>
<reference evidence="1" key="1">
    <citation type="submission" date="2015-04" db="UniProtKB">
        <authorList>
            <consortium name="EnsemblPlants"/>
        </authorList>
    </citation>
    <scope>IDENTIFICATION</scope>
    <source>
        <strain evidence="1">SL10</strain>
    </source>
</reference>
<evidence type="ECO:0000313" key="2">
    <source>
        <dbReference type="Proteomes" id="UP000006591"/>
    </source>
</evidence>
<name>A0A0E0J895_ORYNI</name>